<keyword evidence="7" id="KW-1185">Reference proteome</keyword>
<evidence type="ECO:0000313" key="6">
    <source>
        <dbReference type="EMBL" id="CCO19141.1"/>
    </source>
</evidence>
<dbReference type="PANTHER" id="PTHR33398">
    <property type="entry name" value="30S RIBOSOMAL PROTEIN S20"/>
    <property type="match status" value="1"/>
</dbReference>
<protein>
    <submittedName>
        <fullName evidence="6">30S ribosomal protein S20</fullName>
    </submittedName>
</protein>
<dbReference type="Gene3D" id="1.20.58.110">
    <property type="entry name" value="Ribosomal protein S20"/>
    <property type="match status" value="1"/>
</dbReference>
<dbReference type="InterPro" id="IPR036510">
    <property type="entry name" value="Ribosomal_bS20_sf"/>
</dbReference>
<dbReference type="GO" id="GO:0015935">
    <property type="term" value="C:small ribosomal subunit"/>
    <property type="evidence" value="ECO:0007669"/>
    <property type="project" value="TreeGrafter"/>
</dbReference>
<gene>
    <name evidence="6" type="ordered locus">Bathy12g02000</name>
</gene>
<evidence type="ECO:0000256" key="2">
    <source>
        <dbReference type="ARBA" id="ARBA00022730"/>
    </source>
</evidence>
<evidence type="ECO:0000256" key="4">
    <source>
        <dbReference type="ARBA" id="ARBA00022980"/>
    </source>
</evidence>
<dbReference type="PANTHER" id="PTHR33398:SF1">
    <property type="entry name" value="SMALL RIBOSOMAL SUBUNIT PROTEIN BS20C"/>
    <property type="match status" value="1"/>
</dbReference>
<keyword evidence="4 6" id="KW-0689">Ribosomal protein</keyword>
<keyword evidence="3" id="KW-0694">RNA-binding</keyword>
<evidence type="ECO:0000313" key="7">
    <source>
        <dbReference type="Proteomes" id="UP000198341"/>
    </source>
</evidence>
<name>K8EM56_9CHLO</name>
<dbReference type="SUPFAM" id="SSF46992">
    <property type="entry name" value="Ribosomal protein S20"/>
    <property type="match status" value="1"/>
</dbReference>
<proteinExistence type="inferred from homology"/>
<dbReference type="InterPro" id="IPR002583">
    <property type="entry name" value="Ribosomal_bS20"/>
</dbReference>
<comment type="similarity">
    <text evidence="1">Belongs to the bacterial ribosomal protein bS20 family.</text>
</comment>
<dbReference type="Pfam" id="PF01649">
    <property type="entry name" value="Ribosomal_S20p"/>
    <property type="match status" value="1"/>
</dbReference>
<dbReference type="AlphaFoldDB" id="K8EM56"/>
<sequence>MSATMCTTASFAPSSLLSSRFSNGTVSFACLLSSRASAFQTSTTTTKKPVSGFQFHIEAKQNKVARTLLTQKERTYNKARKSEIATRIKKVRTLAEILLPAATEDNVAELEKLISEATKSVDKAVSKGVLHKNTGARRKSRMARCKQAVLKANNLMTYN</sequence>
<evidence type="ECO:0000256" key="1">
    <source>
        <dbReference type="ARBA" id="ARBA00007634"/>
    </source>
</evidence>
<dbReference type="GO" id="GO:0006412">
    <property type="term" value="P:translation"/>
    <property type="evidence" value="ECO:0007669"/>
    <property type="project" value="InterPro"/>
</dbReference>
<dbReference type="GO" id="GO:0070181">
    <property type="term" value="F:small ribosomal subunit rRNA binding"/>
    <property type="evidence" value="ECO:0007669"/>
    <property type="project" value="TreeGrafter"/>
</dbReference>
<evidence type="ECO:0000256" key="3">
    <source>
        <dbReference type="ARBA" id="ARBA00022884"/>
    </source>
</evidence>
<dbReference type="HAMAP" id="MF_00500">
    <property type="entry name" value="Ribosomal_bS20"/>
    <property type="match status" value="1"/>
</dbReference>
<reference evidence="6 7" key="1">
    <citation type="submission" date="2011-10" db="EMBL/GenBank/DDBJ databases">
        <authorList>
            <person name="Genoscope - CEA"/>
        </authorList>
    </citation>
    <scope>NUCLEOTIDE SEQUENCE [LARGE SCALE GENOMIC DNA]</scope>
    <source>
        <strain evidence="6 7">RCC 1105</strain>
    </source>
</reference>
<accession>K8EM56</accession>
<dbReference type="eggNOG" id="ENOG502RXSZ">
    <property type="taxonomic scope" value="Eukaryota"/>
</dbReference>
<organism evidence="6 7">
    <name type="scientific">Bathycoccus prasinos</name>
    <dbReference type="NCBI Taxonomy" id="41875"/>
    <lineage>
        <taxon>Eukaryota</taxon>
        <taxon>Viridiplantae</taxon>
        <taxon>Chlorophyta</taxon>
        <taxon>Mamiellophyceae</taxon>
        <taxon>Mamiellales</taxon>
        <taxon>Bathycoccaceae</taxon>
        <taxon>Bathycoccus</taxon>
    </lineage>
</organism>
<dbReference type="Proteomes" id="UP000198341">
    <property type="component" value="Chromosome 12"/>
</dbReference>
<keyword evidence="5" id="KW-0687">Ribonucleoprotein</keyword>
<dbReference type="GeneID" id="19012485"/>
<dbReference type="STRING" id="41875.K8EM56"/>
<dbReference type="EMBL" id="FO082267">
    <property type="protein sequence ID" value="CCO19141.1"/>
    <property type="molecule type" value="Genomic_DNA"/>
</dbReference>
<dbReference type="GO" id="GO:0003735">
    <property type="term" value="F:structural constituent of ribosome"/>
    <property type="evidence" value="ECO:0007669"/>
    <property type="project" value="InterPro"/>
</dbReference>
<dbReference type="OrthoDB" id="4825at2759"/>
<dbReference type="RefSeq" id="XP_007510026.1">
    <property type="nucleotide sequence ID" value="XM_007509964.1"/>
</dbReference>
<evidence type="ECO:0000256" key="5">
    <source>
        <dbReference type="ARBA" id="ARBA00023274"/>
    </source>
</evidence>
<dbReference type="NCBIfam" id="TIGR00029">
    <property type="entry name" value="S20"/>
    <property type="match status" value="1"/>
</dbReference>
<keyword evidence="2" id="KW-0699">rRNA-binding</keyword>
<dbReference type="KEGG" id="bpg:Bathy12g02000"/>